<evidence type="ECO:0000313" key="7">
    <source>
        <dbReference type="Proteomes" id="UP000308038"/>
    </source>
</evidence>
<dbReference type="PANTHER" id="PTHR30097">
    <property type="entry name" value="CATION EFFLUX SYSTEM PROTEIN CUSB"/>
    <property type="match status" value="1"/>
</dbReference>
<dbReference type="PROSITE" id="PS51257">
    <property type="entry name" value="PROKAR_LIPOPROTEIN"/>
    <property type="match status" value="1"/>
</dbReference>
<proteinExistence type="inferred from homology"/>
<gene>
    <name evidence="6" type="ORF">E5988_13175</name>
</gene>
<organism evidence="6 7">
    <name type="scientific">Sphingomonas olei</name>
    <dbReference type="NCBI Taxonomy" id="1886787"/>
    <lineage>
        <taxon>Bacteria</taxon>
        <taxon>Pseudomonadati</taxon>
        <taxon>Pseudomonadota</taxon>
        <taxon>Alphaproteobacteria</taxon>
        <taxon>Sphingomonadales</taxon>
        <taxon>Sphingomonadaceae</taxon>
        <taxon>Sphingomonas</taxon>
    </lineage>
</organism>
<evidence type="ECO:0000313" key="6">
    <source>
        <dbReference type="EMBL" id="THG39185.1"/>
    </source>
</evidence>
<dbReference type="Pfam" id="PF25954">
    <property type="entry name" value="Beta-barrel_RND_2"/>
    <property type="match status" value="1"/>
</dbReference>
<dbReference type="PANTHER" id="PTHR30097:SF4">
    <property type="entry name" value="SLR6042 PROTEIN"/>
    <property type="match status" value="1"/>
</dbReference>
<dbReference type="SUPFAM" id="SSF111369">
    <property type="entry name" value="HlyD-like secretion proteins"/>
    <property type="match status" value="1"/>
</dbReference>
<keyword evidence="3" id="KW-0732">Signal</keyword>
<feature type="signal peptide" evidence="3">
    <location>
        <begin position="1"/>
        <end position="25"/>
    </location>
</feature>
<evidence type="ECO:0000256" key="3">
    <source>
        <dbReference type="SAM" id="SignalP"/>
    </source>
</evidence>
<evidence type="ECO:0000256" key="2">
    <source>
        <dbReference type="ARBA" id="ARBA00022448"/>
    </source>
</evidence>
<dbReference type="InterPro" id="IPR058792">
    <property type="entry name" value="Beta-barrel_RND_2"/>
</dbReference>
<keyword evidence="7" id="KW-1185">Reference proteome</keyword>
<name>A0ABY2QF44_9SPHN</name>
<dbReference type="EMBL" id="SSTI01000009">
    <property type="protein sequence ID" value="THG39185.1"/>
    <property type="molecule type" value="Genomic_DNA"/>
</dbReference>
<evidence type="ECO:0000259" key="5">
    <source>
        <dbReference type="Pfam" id="PF25975"/>
    </source>
</evidence>
<comment type="similarity">
    <text evidence="1">Belongs to the membrane fusion protein (MFP) (TC 8.A.1) family.</text>
</comment>
<keyword evidence="2" id="KW-0813">Transport</keyword>
<accession>A0ABY2QF44</accession>
<feature type="domain" description="CzcB-like C-terminal circularly permuted SH3-like" evidence="5">
    <location>
        <begin position="307"/>
        <end position="363"/>
    </location>
</feature>
<dbReference type="Gene3D" id="2.40.30.170">
    <property type="match status" value="1"/>
</dbReference>
<evidence type="ECO:0000256" key="1">
    <source>
        <dbReference type="ARBA" id="ARBA00009477"/>
    </source>
</evidence>
<evidence type="ECO:0000259" key="4">
    <source>
        <dbReference type="Pfam" id="PF25954"/>
    </source>
</evidence>
<dbReference type="InterPro" id="IPR006143">
    <property type="entry name" value="RND_pump_MFP"/>
</dbReference>
<dbReference type="Gene3D" id="1.10.287.470">
    <property type="entry name" value="Helix hairpin bin"/>
    <property type="match status" value="1"/>
</dbReference>
<feature type="domain" description="CusB-like beta-barrel" evidence="4">
    <location>
        <begin position="230"/>
        <end position="286"/>
    </location>
</feature>
<protein>
    <submittedName>
        <fullName evidence="6">Efflux RND transporter periplasmic adaptor subunit</fullName>
    </submittedName>
</protein>
<dbReference type="RefSeq" id="WP_136451956.1">
    <property type="nucleotide sequence ID" value="NZ_SSTI01000009.1"/>
</dbReference>
<dbReference type="Gene3D" id="2.40.50.100">
    <property type="match status" value="1"/>
</dbReference>
<dbReference type="Gene3D" id="2.40.420.20">
    <property type="match status" value="1"/>
</dbReference>
<dbReference type="NCBIfam" id="TIGR01730">
    <property type="entry name" value="RND_mfp"/>
    <property type="match status" value="1"/>
</dbReference>
<dbReference type="InterPro" id="IPR058649">
    <property type="entry name" value="CzcB_C"/>
</dbReference>
<reference evidence="6 7" key="1">
    <citation type="submission" date="2019-04" db="EMBL/GenBank/DDBJ databases">
        <title>Microbes associate with the intestines of laboratory mice.</title>
        <authorList>
            <person name="Navarre W."/>
            <person name="Wong E."/>
            <person name="Huang K.C."/>
            <person name="Tropini C."/>
            <person name="Ng K."/>
            <person name="Yu B."/>
        </authorList>
    </citation>
    <scope>NUCLEOTIDE SEQUENCE [LARGE SCALE GENOMIC DNA]</scope>
    <source>
        <strain evidence="6 7">NM83_B4-11</strain>
    </source>
</reference>
<sequence>MVGNWRQPLLLALLGALAACGGNDAAPADGNEAATSNAAAAGKSPLALSAAELSRIGVTFAPVESVSELPVATVPATLAPPPNARVAVAAVIPGVVTRTMVVEGDSVRAGQPLAIVAAREMFTLAAGIDQASARVAVARANDRRLGQLAREGVIAGSRADEARAALREAEAELNEQRRIVRLVNGSPNRGSYTLTAPISGKITAATITTGSPVSEATSAYVIDAQGRYELTAQLPERLLGQVRPGMSVRVPAASGDDVRGEVTSVGSVIDPQTRSATLRARVPASAGVVSGRAVSATLYVPASDGAIAVPAAAVTDVDGKPSVFVRTPQGAAVRTVATGDRADGMIVIRSGLRAGEQIAVAGVSELKSIAGQN</sequence>
<dbReference type="InterPro" id="IPR051909">
    <property type="entry name" value="MFP_Cation_Efflux"/>
</dbReference>
<comment type="caution">
    <text evidence="6">The sequence shown here is derived from an EMBL/GenBank/DDBJ whole genome shotgun (WGS) entry which is preliminary data.</text>
</comment>
<dbReference type="Pfam" id="PF25975">
    <property type="entry name" value="CzcB_C"/>
    <property type="match status" value="1"/>
</dbReference>
<dbReference type="Proteomes" id="UP000308038">
    <property type="component" value="Unassembled WGS sequence"/>
</dbReference>
<feature type="chain" id="PRO_5046681739" evidence="3">
    <location>
        <begin position="26"/>
        <end position="373"/>
    </location>
</feature>